<evidence type="ECO:0000256" key="1">
    <source>
        <dbReference type="SAM" id="MobiDB-lite"/>
    </source>
</evidence>
<protein>
    <recommendedName>
        <fullName evidence="2">Ty3 transposon capsid-like protein domain-containing protein</fullName>
    </recommendedName>
</protein>
<dbReference type="EMBL" id="OOIL02004078">
    <property type="protein sequence ID" value="VFQ90413.1"/>
    <property type="molecule type" value="Genomic_DNA"/>
</dbReference>
<accession>A0A484MN58</accession>
<dbReference type="InterPro" id="IPR045358">
    <property type="entry name" value="Ty3_capsid"/>
</dbReference>
<dbReference type="Pfam" id="PF19259">
    <property type="entry name" value="Ty3_capsid"/>
    <property type="match status" value="1"/>
</dbReference>
<keyword evidence="4" id="KW-1185">Reference proteome</keyword>
<dbReference type="PANTHER" id="PTHR33223:SF6">
    <property type="entry name" value="CCHC-TYPE DOMAIN-CONTAINING PROTEIN"/>
    <property type="match status" value="1"/>
</dbReference>
<dbReference type="PANTHER" id="PTHR33223">
    <property type="entry name" value="CCHC-TYPE DOMAIN-CONTAINING PROTEIN"/>
    <property type="match status" value="1"/>
</dbReference>
<feature type="compositionally biased region" description="Polar residues" evidence="1">
    <location>
        <begin position="48"/>
        <end position="59"/>
    </location>
</feature>
<evidence type="ECO:0000259" key="2">
    <source>
        <dbReference type="Pfam" id="PF19259"/>
    </source>
</evidence>
<feature type="domain" description="Ty3 transposon capsid-like protein" evidence="2">
    <location>
        <begin position="85"/>
        <end position="243"/>
    </location>
</feature>
<feature type="region of interest" description="Disordered" evidence="1">
    <location>
        <begin position="248"/>
        <end position="278"/>
    </location>
</feature>
<name>A0A484MN58_9ASTE</name>
<organism evidence="3 4">
    <name type="scientific">Cuscuta campestris</name>
    <dbReference type="NCBI Taxonomy" id="132261"/>
    <lineage>
        <taxon>Eukaryota</taxon>
        <taxon>Viridiplantae</taxon>
        <taxon>Streptophyta</taxon>
        <taxon>Embryophyta</taxon>
        <taxon>Tracheophyta</taxon>
        <taxon>Spermatophyta</taxon>
        <taxon>Magnoliopsida</taxon>
        <taxon>eudicotyledons</taxon>
        <taxon>Gunneridae</taxon>
        <taxon>Pentapetalae</taxon>
        <taxon>asterids</taxon>
        <taxon>lamiids</taxon>
        <taxon>Solanales</taxon>
        <taxon>Convolvulaceae</taxon>
        <taxon>Cuscuteae</taxon>
        <taxon>Cuscuta</taxon>
        <taxon>Cuscuta subgen. Grammica</taxon>
        <taxon>Cuscuta sect. Cleistogrammica</taxon>
    </lineage>
</organism>
<feature type="region of interest" description="Disordered" evidence="1">
    <location>
        <begin position="48"/>
        <end position="73"/>
    </location>
</feature>
<proteinExistence type="predicted"/>
<dbReference type="AlphaFoldDB" id="A0A484MN58"/>
<evidence type="ECO:0000313" key="3">
    <source>
        <dbReference type="EMBL" id="VFQ90413.1"/>
    </source>
</evidence>
<dbReference type="Proteomes" id="UP000595140">
    <property type="component" value="Unassembled WGS sequence"/>
</dbReference>
<feature type="compositionally biased region" description="Basic and acidic residues" evidence="1">
    <location>
        <begin position="60"/>
        <end position="69"/>
    </location>
</feature>
<dbReference type="OrthoDB" id="1306147at2759"/>
<evidence type="ECO:0000313" key="4">
    <source>
        <dbReference type="Proteomes" id="UP000595140"/>
    </source>
</evidence>
<reference evidence="3 4" key="1">
    <citation type="submission" date="2018-04" db="EMBL/GenBank/DDBJ databases">
        <authorList>
            <person name="Vogel A."/>
        </authorList>
    </citation>
    <scope>NUCLEOTIDE SEQUENCE [LARGE SCALE GENOMIC DNA]</scope>
</reference>
<sequence length="278" mass="32081">MATIEEALKALVDQQKVFAIQMEQQNRKIEDQQAMFGQIMEQIKSIAQGESTSTPGSNRNQERRSESHNPRQLHFNPKVEFPQFDGSNVRNWIKKCVKYFMLCRIPEEKKVDLVSLYMTGKAEMWYSSYTIGRNNIMWEDFVVDLCARFKDELGSKLVEEFNKLQQGRNLEEYVDKFEELKSCMLMKNPLLPPEHMLDSFIGGLKPHLKAYVRAFKPESLAEAIEYARCEEETVQAIKVQDRTSKPVFNSNKALLPTPNSAKPVNSLPVTSLSSFQQQ</sequence>
<gene>
    <name evidence="3" type="ORF">CCAM_LOCUS32189</name>
</gene>